<name>A0A6B1IBC1_9EURY</name>
<dbReference type="AlphaFoldDB" id="A0A6B1IBC1"/>
<dbReference type="PANTHER" id="PTHR37953:SF1">
    <property type="entry name" value="UPF0127 PROTEIN MJ1496"/>
    <property type="match status" value="1"/>
</dbReference>
<dbReference type="RefSeq" id="WP_004597680.1">
    <property type="nucleotide sequence ID" value="NZ_WMEO01000006.1"/>
</dbReference>
<dbReference type="EMBL" id="WMFC01000008">
    <property type="protein sequence ID" value="MYL67606.1"/>
    <property type="molecule type" value="Genomic_DNA"/>
</dbReference>
<dbReference type="InterPro" id="IPR038695">
    <property type="entry name" value="Saro_0823-like_sf"/>
</dbReference>
<gene>
    <name evidence="2" type="ORF">GLW30_07665</name>
    <name evidence="1" type="ORF">GLW36_05315</name>
</gene>
<proteinExistence type="predicted"/>
<evidence type="ECO:0000313" key="3">
    <source>
        <dbReference type="Proteomes" id="UP000452321"/>
    </source>
</evidence>
<dbReference type="InterPro" id="IPR003795">
    <property type="entry name" value="DUF192"/>
</dbReference>
<dbReference type="EMBL" id="WMEO01000006">
    <property type="protein sequence ID" value="MYL16071.1"/>
    <property type="molecule type" value="Genomic_DNA"/>
</dbReference>
<dbReference type="Pfam" id="PF02643">
    <property type="entry name" value="DUF192"/>
    <property type="match status" value="1"/>
</dbReference>
<sequence length="162" mass="17342">MNRRLVGIAAALALVGLLGAAVAATNPALLITGYDTATVEAVDGETGETLATVEARVADGFVKQYVGLSATEALDDGEGMLFVHGESAERAYVMRDMAFALDIVFVDANGTVTRIHEAEPESRPLTRYEGTGRYVLEVPRGWSDRHGVEPGDRLVIEDREHA</sequence>
<accession>A0A6B1IBC1</accession>
<protein>
    <submittedName>
        <fullName evidence="1">DUF192 domain-containing protein</fullName>
    </submittedName>
</protein>
<dbReference type="Gene3D" id="2.60.120.1140">
    <property type="entry name" value="Protein of unknown function DUF192"/>
    <property type="match status" value="1"/>
</dbReference>
<dbReference type="PANTHER" id="PTHR37953">
    <property type="entry name" value="UPF0127 PROTEIN MJ1496"/>
    <property type="match status" value="1"/>
</dbReference>
<dbReference type="Proteomes" id="UP000460194">
    <property type="component" value="Unassembled WGS sequence"/>
</dbReference>
<comment type="caution">
    <text evidence="1">The sequence shown here is derived from an EMBL/GenBank/DDBJ whole genome shotgun (WGS) entry which is preliminary data.</text>
</comment>
<evidence type="ECO:0000313" key="2">
    <source>
        <dbReference type="EMBL" id="MYL67606.1"/>
    </source>
</evidence>
<reference evidence="3 4" key="1">
    <citation type="submission" date="2019-11" db="EMBL/GenBank/DDBJ databases">
        <title>Genome sequences of 17 halophilic strains isolated from different environments.</title>
        <authorList>
            <person name="Furrow R.E."/>
        </authorList>
    </citation>
    <scope>NUCLEOTIDE SEQUENCE [LARGE SCALE GENOMIC DNA]</scope>
    <source>
        <strain evidence="2 3">22502_06_Cabo</strain>
        <strain evidence="1 4">22517_05_Cabo</strain>
    </source>
</reference>
<evidence type="ECO:0000313" key="4">
    <source>
        <dbReference type="Proteomes" id="UP000460194"/>
    </source>
</evidence>
<organism evidence="1 4">
    <name type="scientific">Halorubrum distributum</name>
    <dbReference type="NCBI Taxonomy" id="29283"/>
    <lineage>
        <taxon>Archaea</taxon>
        <taxon>Methanobacteriati</taxon>
        <taxon>Methanobacteriota</taxon>
        <taxon>Stenosarchaea group</taxon>
        <taxon>Halobacteria</taxon>
        <taxon>Halobacteriales</taxon>
        <taxon>Haloferacaceae</taxon>
        <taxon>Halorubrum</taxon>
        <taxon>Halorubrum distributum group</taxon>
    </lineage>
</organism>
<evidence type="ECO:0000313" key="1">
    <source>
        <dbReference type="EMBL" id="MYL16071.1"/>
    </source>
</evidence>
<dbReference type="Proteomes" id="UP000452321">
    <property type="component" value="Unassembled WGS sequence"/>
</dbReference>